<protein>
    <submittedName>
        <fullName evidence="1">499_t:CDS:1</fullName>
    </submittedName>
</protein>
<accession>A0A9N8VXD7</accession>
<comment type="caution">
    <text evidence="1">The sequence shown here is derived from an EMBL/GenBank/DDBJ whole genome shotgun (WGS) entry which is preliminary data.</text>
</comment>
<dbReference type="Proteomes" id="UP000789396">
    <property type="component" value="Unassembled WGS sequence"/>
</dbReference>
<sequence>MPDGQLKYDFMSAATRHLPYGRSGDREMTMVMKVECVVNIPYVDGFDFADGFNIVHVLVTDLIDENSAKREAKALSNAGTDFVTSKVVTQHYNWEGIHLATRILDIKNSGIIIDAFIAKIMKQDKLIWVNKYTGRRNKVKRKIYKKVKRQVYADIPSDINYNIFINYTKNNNFVGIYTEIFKKDRGGMIDSVMEFNKTSV</sequence>
<evidence type="ECO:0000313" key="1">
    <source>
        <dbReference type="EMBL" id="CAG8464335.1"/>
    </source>
</evidence>
<gene>
    <name evidence="1" type="ORF">RFULGI_LOCUS825</name>
</gene>
<name>A0A9N8VXD7_9GLOM</name>
<organism evidence="1 2">
    <name type="scientific">Racocetra fulgida</name>
    <dbReference type="NCBI Taxonomy" id="60492"/>
    <lineage>
        <taxon>Eukaryota</taxon>
        <taxon>Fungi</taxon>
        <taxon>Fungi incertae sedis</taxon>
        <taxon>Mucoromycota</taxon>
        <taxon>Glomeromycotina</taxon>
        <taxon>Glomeromycetes</taxon>
        <taxon>Diversisporales</taxon>
        <taxon>Gigasporaceae</taxon>
        <taxon>Racocetra</taxon>
    </lineage>
</organism>
<dbReference type="EMBL" id="CAJVPZ010000409">
    <property type="protein sequence ID" value="CAG8464335.1"/>
    <property type="molecule type" value="Genomic_DNA"/>
</dbReference>
<dbReference type="OrthoDB" id="2471420at2759"/>
<evidence type="ECO:0000313" key="2">
    <source>
        <dbReference type="Proteomes" id="UP000789396"/>
    </source>
</evidence>
<proteinExistence type="predicted"/>
<dbReference type="AlphaFoldDB" id="A0A9N8VXD7"/>
<keyword evidence="2" id="KW-1185">Reference proteome</keyword>
<reference evidence="1" key="1">
    <citation type="submission" date="2021-06" db="EMBL/GenBank/DDBJ databases">
        <authorList>
            <person name="Kallberg Y."/>
            <person name="Tangrot J."/>
            <person name="Rosling A."/>
        </authorList>
    </citation>
    <scope>NUCLEOTIDE SEQUENCE</scope>
    <source>
        <strain evidence="1">IN212</strain>
    </source>
</reference>